<gene>
    <name evidence="3" type="primary">F9F13.140</name>
    <name evidence="4" type="ordered locus">At4g20490</name>
</gene>
<evidence type="ECO:0000313" key="4">
    <source>
        <dbReference type="EMBL" id="CAB79049.1"/>
    </source>
</evidence>
<feature type="region of interest" description="Disordered" evidence="1">
    <location>
        <begin position="127"/>
        <end position="147"/>
    </location>
</feature>
<reference evidence="3" key="3">
    <citation type="submission" date="1999-08" db="EMBL/GenBank/DDBJ databases">
        <authorList>
            <person name="EU Arabidopsis sequencing project"/>
        </authorList>
    </citation>
    <scope>NUCLEOTIDE SEQUENCE</scope>
</reference>
<dbReference type="AlphaFoldDB" id="Q9SUN0"/>
<dbReference type="PIR" id="T10591">
    <property type="entry name" value="T10591"/>
</dbReference>
<feature type="region of interest" description="Disordered" evidence="1">
    <location>
        <begin position="393"/>
        <end position="420"/>
    </location>
</feature>
<reference key="1">
    <citation type="journal article" date="1999" name="Nature">
        <title>Sequence and analysis of chromosome 4 of the plant Arabidopsis thaliana.</title>
        <authorList>
            <consortium name="EU"/>
            <consortium name="CSHL and WU Arabidopsis Sequencing Project"/>
            <person name="Mayer K."/>
            <person name="Schuller C."/>
            <person name="Wambutt R."/>
            <person name="Murphy G."/>
            <person name="Volckaert G."/>
            <person name="Pohl T."/>
            <person name="Dusterhoft A."/>
            <person name="Stiekema W."/>
            <person name="Entian K.D."/>
            <person name="Terryn N."/>
            <person name="Harris B."/>
            <person name="Ansorge W."/>
            <person name="Brandt P."/>
            <person name="Grivell L."/>
            <person name="Rieger M."/>
            <person name="Weichselgartner M."/>
            <person name="de Simone V."/>
            <person name="Obermaier B."/>
            <person name="Mache R."/>
            <person name="Muller M."/>
            <person name="Kreis M."/>
            <person name="Delseny M."/>
            <person name="Puigdomenech P."/>
            <person name="Watson M."/>
            <person name="Schmidtheini T."/>
            <person name="Reichert B."/>
            <person name="Portatelle D."/>
            <person name="Perez-Alonso M."/>
            <person name="Boutry M."/>
            <person name="Bancroft I."/>
            <person name="Vos P."/>
            <person name="Hoheisel J."/>
            <person name="Zimmermann W."/>
            <person name="Wedler H."/>
            <person name="Ridley P."/>
            <person name="Langham S.A."/>
            <person name="McCullagh B."/>
            <person name="Bilham L."/>
            <person name="Robben J."/>
            <person name="Van der Schueren J."/>
            <person name="Grymonprez B."/>
            <person name="Chuang Y.J."/>
            <person name="Vandenbussche F."/>
            <person name="Braeken M."/>
            <person name="Weltjens I."/>
            <person name="Voet M."/>
            <person name="Bastiaens I."/>
            <person name="Aert R."/>
            <person name="Defoor E."/>
            <person name="Weitzenegger T."/>
            <person name="Bothe G."/>
            <person name="Ramsperger U."/>
            <person name="Hilbert H."/>
            <person name="Braun M."/>
            <person name="Holzer E."/>
            <person name="Brandt A."/>
            <person name="Peters S."/>
            <person name="van Staveren M."/>
            <person name="Dirske W."/>
            <person name="Mooijman P."/>
            <person name="Klein Lankhorst R."/>
            <person name="Rose M."/>
            <person name="Hauf J."/>
            <person name="Kotter P."/>
            <person name="Berneiser S."/>
            <person name="Hempel S."/>
            <person name="Feldpausch M."/>
            <person name="Lamberth S."/>
            <person name="Van den Daele H."/>
            <person name="De Keyser A."/>
            <person name="Buysshaert C."/>
            <person name="Gielen J."/>
            <person name="Villarroel R."/>
            <person name="De Clercq R."/>
            <person name="Van Montagu M."/>
            <person name="Rogers J."/>
            <person name="Cronin A."/>
            <person name="Quail M."/>
            <person name="Bray-Allen S."/>
            <person name="Clark L."/>
            <person name="Doggett J."/>
            <person name="Hall S."/>
            <person name="Kay M."/>
            <person name="Lennard N."/>
            <person name="McLay K."/>
            <person name="Mayes R."/>
            <person name="Pettett A."/>
            <person name="Rajandream M.A."/>
            <person name="Lyne M."/>
            <person name="Benes V."/>
            <person name="Rechmann S."/>
            <person name="Borkova D."/>
            <person name="Blocker H."/>
            <person name="Scharfe M."/>
            <person name="Grimm M."/>
            <person name="Lohnert T.H."/>
            <person name="Dose S."/>
            <person name="de Haan M."/>
            <person name="Maarse A."/>
            <person name="Schafer M."/>
            <person name="Muller-Auer S."/>
            <person name="Gabel C."/>
            <person name="Fuchs M."/>
            <person name="Fartmann B."/>
            <person name="Granderath K."/>
            <person name="Dauner D."/>
            <person name="Herzl A."/>
            <person name="Neumann S."/>
            <person name="Argiriou A."/>
            <person name="Vitale D."/>
            <person name="Liguori R."/>
            <person name="Piravandi E."/>
            <person name="Massenet O."/>
            <person name="Quigley F."/>
            <person name="Clabauld G."/>
            <person name="Mundlein A."/>
            <person name="Felber R."/>
            <person name="Schnabl S."/>
            <person name="Hiller R."/>
            <person name="Schmidt W."/>
            <person name="Lecharny A."/>
            <person name="Aubourg S."/>
            <person name="Chefdor F."/>
            <person name="Cooke R."/>
            <person name="Berger C."/>
            <person name="Montfort A."/>
            <person name="Casacuberta E."/>
            <person name="Gibbons T."/>
            <person name="Weber N."/>
            <person name="Vandenbol M."/>
            <person name="Bargues M."/>
            <person name="Terol J."/>
            <person name="Torres A."/>
            <person name="Perez-Perez A."/>
            <person name="Purnelle B."/>
            <person name="Bent E."/>
            <person name="Johnson S."/>
            <person name="Tacon D."/>
            <person name="Jesse T."/>
            <person name="Heijnen L."/>
            <person name="Schwarz S."/>
            <person name="Scholler P."/>
            <person name="Heber S."/>
            <person name="Francs P."/>
            <person name="Bielke C."/>
            <person name="Frishman D."/>
            <person name="Haase D."/>
            <person name="Lemcke K."/>
            <person name="Mewes H.W."/>
            <person name="Stocker S."/>
            <person name="Zaccaria P."/>
            <person name="Bevan M."/>
            <person name="Wilson R.K."/>
            <person name="de la Bastide M."/>
            <person name="Habermann K."/>
            <person name="Parnell L."/>
            <person name="Dedhia N."/>
            <person name="Gnoj L."/>
            <person name="Schutz K."/>
            <person name="Huang E."/>
            <person name="Spiegel L."/>
            <person name="Sehkon M."/>
            <person name="Murray J."/>
            <person name="Sheet P."/>
            <person name="Cordes M."/>
            <person name="Abu-Threideh J."/>
            <person name="Stoneking T."/>
            <person name="Kalicki J."/>
            <person name="Graves T."/>
            <person name="Harmon G."/>
            <person name="Edwards J."/>
            <person name="Latreille P."/>
            <person name="Courtney L."/>
            <person name="Cloud J."/>
            <person name="Abbott A."/>
            <person name="Scott K."/>
            <person name="Johnson D."/>
            <person name="Minx P."/>
            <person name="Bentley D."/>
            <person name="Fulton B."/>
            <person name="Miller N."/>
            <person name="Greco T."/>
            <person name="Kemp K."/>
            <person name="Kramer J."/>
            <person name="Fulton L."/>
            <person name="Mardis E."/>
            <person name="Dante M."/>
            <person name="Pepin K."/>
            <person name="Hillier L."/>
            <person name="Nelson J."/>
            <person name="Spieth J."/>
            <person name="Ryan E."/>
            <person name="Andrews S."/>
            <person name="Geisel C."/>
            <person name="Layman D."/>
            <person name="Du H."/>
            <person name="Ali J."/>
            <person name="Berghoff A."/>
            <person name="Jones K."/>
            <person name="Drone K."/>
            <person name="Cotton M."/>
            <person name="Joshu C."/>
            <person name="Antonoiu B."/>
            <person name="Zidanic M."/>
            <person name="Strong C."/>
            <person name="Sun H."/>
            <person name="Lamar B."/>
            <person name="Yordan C."/>
            <person name="Ma P."/>
            <person name="Zhong J."/>
            <person name="Preston R."/>
            <person name="Vil D."/>
            <person name="Shekher M."/>
            <person name="Matero A."/>
            <person name="Shah R."/>
            <person name="Swaby I.K."/>
            <person name="O'Shaughnessy A."/>
            <person name="Rodriguez M."/>
            <person name="Hoffmann J."/>
            <person name="Till S."/>
            <person name="Granat S."/>
            <person name="Shohdy N."/>
            <person name="Hasegawa A."/>
            <person name="Hameed A."/>
            <person name="Lodhi M."/>
            <person name="Johnson A."/>
            <person name="Chen E."/>
            <person name="Marra M."/>
            <person name="Martienssen R."/>
            <person name="McCombie W.R."/>
        </authorList>
    </citation>
    <scope>NUCLEOTIDE SEQUENCE [LARGE SCALE GENOMIC DNA]</scope>
    <source>
        <strain>cv. Columbia</strain>
    </source>
</reference>
<organism evidence="3">
    <name type="scientific">Arabidopsis thaliana</name>
    <name type="common">Mouse-ear cress</name>
    <dbReference type="NCBI Taxonomy" id="3702"/>
    <lineage>
        <taxon>Eukaryota</taxon>
        <taxon>Viridiplantae</taxon>
        <taxon>Streptophyta</taxon>
        <taxon>Embryophyta</taxon>
        <taxon>Tracheophyta</taxon>
        <taxon>Spermatophyta</taxon>
        <taxon>Magnoliopsida</taxon>
        <taxon>eudicotyledons</taxon>
        <taxon>Gunneridae</taxon>
        <taxon>Pentapetalae</taxon>
        <taxon>rosids</taxon>
        <taxon>malvids</taxon>
        <taxon>Brassicales</taxon>
        <taxon>Brassicaceae</taxon>
        <taxon>Camelineae</taxon>
        <taxon>Arabidopsis</taxon>
    </lineage>
</organism>
<feature type="region of interest" description="Disordered" evidence="1">
    <location>
        <begin position="352"/>
        <end position="379"/>
    </location>
</feature>
<evidence type="ECO:0000313" key="3">
    <source>
        <dbReference type="EMBL" id="CAB45815.1"/>
    </source>
</evidence>
<feature type="domain" description="Retrotransposon gag" evidence="2">
    <location>
        <begin position="223"/>
        <end position="307"/>
    </location>
</feature>
<accession>Q9SUN0</accession>
<evidence type="ECO:0000256" key="1">
    <source>
        <dbReference type="SAM" id="MobiDB-lite"/>
    </source>
</evidence>
<sequence>MVQIVIDPVIPPVNDDGTESSLLHGGDPPSTVEVAAKTTVNQPTHGETPVDPLSFSLEDLKAILTTVTKDLSESVMETNRRLDELAKGISQRPISEITPPRVIHPRGLSFDLTDAQSNRVNPRFPGSLHPMNQEGRPPMPPSTLSGHVSRPATLDHDGQLDDIYLKLREIGSQVHRASSSAPEIDRMIEETQDSFHRSGYTHENPLIAKAHFSDELRDIGCCQLFVEGLTGNALTCFSRLEANSIDNFTQLSTAFLKQYRVFIQPGASSSDLWSMTQENGETLNDYLGRFKEILSSYHHGRSRGKQARNDRRRSRFGRPTSTAGGGHSTEECKHLLNILGKYKSGEVEAVYHPKNGKNKRKSGSKQSQAGPTHEEQHVDHRLLLEDDRVEEARVPENELPGPPKRWRGQQPQRAPDHPRGRISMIMAGLSDDEDSVSALKKRARQVCSVRVAPEAEPLSQEPIIFTSEDASGIQHPHNDALVIKLVMEDFDVERILIDTGSSVNLMFLKTLFKMGISESKIMPKIRPMTGYDGEAKMSIGEIKLQVQVGGITQKTKFVVIDSEPIYNAILGSPWIYSMKAIPSTNLHTIRQPEGLTDMLRDREEAAKEGNLIAIKGRRASCTVGATSSRVNEGAKLQDYPGQHRRVGSISDDMTGNAPEVTCHKLNTDPTFEPVRNKRRRLGSDRAKAVQDEVERQSNQSSEVLQLAALIPMQKSDLSNQSNEILKNHPDIENTNQSNPYLVNKVLTLRARLEKKSPGNSKVIEERHPTFNRLSIRESRNIFANKGRRSSTLHLANRRKSPVKQLLINKEVFIEANTEIELGIFLNAIWKFSFLFRETLIFAFSPKLGKWEFT</sequence>
<dbReference type="EMBL" id="AL161553">
    <property type="protein sequence ID" value="CAB79049.1"/>
    <property type="molecule type" value="Genomic_DNA"/>
</dbReference>
<evidence type="ECO:0000259" key="2">
    <source>
        <dbReference type="Pfam" id="PF03732"/>
    </source>
</evidence>
<dbReference type="InterPro" id="IPR005162">
    <property type="entry name" value="Retrotrans_gag_dom"/>
</dbReference>
<protein>
    <submittedName>
        <fullName evidence="4">Uncharacterized protein AT4g20490</fullName>
    </submittedName>
    <submittedName>
        <fullName evidence="3">Uncharacterized protein F9F13.140</fullName>
    </submittedName>
</protein>
<feature type="compositionally biased region" description="Basic residues" evidence="1">
    <location>
        <begin position="298"/>
        <end position="316"/>
    </location>
</feature>
<reference evidence="3" key="2">
    <citation type="submission" date="1999-06" db="EMBL/GenBank/DDBJ databases">
        <authorList>
            <person name="Bevan M."/>
            <person name="Pohl T."/>
            <person name="Weizenegger T."/>
            <person name="Bancroft I."/>
            <person name="Mewes H.W."/>
            <person name="Mayer K.F.X."/>
            <person name="Lemcke K."/>
            <person name="Schueller C."/>
        </authorList>
    </citation>
    <scope>NUCLEOTIDE SEQUENCE</scope>
</reference>
<dbReference type="PANTHER" id="PTHR33240:SF8">
    <property type="entry name" value="OS03G0439900 PROTEIN"/>
    <property type="match status" value="1"/>
</dbReference>
<dbReference type="PANTHER" id="PTHR33240">
    <property type="entry name" value="OS08G0508500 PROTEIN"/>
    <property type="match status" value="1"/>
</dbReference>
<feature type="region of interest" description="Disordered" evidence="1">
    <location>
        <begin position="298"/>
        <end position="329"/>
    </location>
</feature>
<dbReference type="Pfam" id="PF03732">
    <property type="entry name" value="Retrotrans_gag"/>
    <property type="match status" value="1"/>
</dbReference>
<reference evidence="4" key="4">
    <citation type="submission" date="2000-03" db="EMBL/GenBank/DDBJ databases">
        <authorList>
            <person name="Pohl T."/>
            <person name="Weizenegger T."/>
            <person name="Mewes H.W."/>
            <person name="Lemcke K."/>
            <person name="Mayer K.F.X."/>
        </authorList>
    </citation>
    <scope>NUCLEOTIDE SEQUENCE</scope>
</reference>
<dbReference type="Gene3D" id="2.40.70.10">
    <property type="entry name" value="Acid Proteases"/>
    <property type="match status" value="1"/>
</dbReference>
<dbReference type="CDD" id="cd00303">
    <property type="entry name" value="retropepsin_like"/>
    <property type="match status" value="1"/>
</dbReference>
<dbReference type="EMBL" id="AL080253">
    <property type="protein sequence ID" value="CAB45815.1"/>
    <property type="molecule type" value="Genomic_DNA"/>
</dbReference>
<dbReference type="InterPro" id="IPR021109">
    <property type="entry name" value="Peptidase_aspartic_dom_sf"/>
</dbReference>
<proteinExistence type="predicted"/>
<name>Q9SUN0_ARATH</name>
<feature type="compositionally biased region" description="Basic residues" evidence="1">
    <location>
        <begin position="354"/>
        <end position="363"/>
    </location>
</feature>